<dbReference type="STRING" id="1802401.A3B21_00055"/>
<evidence type="ECO:0000313" key="5">
    <source>
        <dbReference type="EMBL" id="OGL81755.1"/>
    </source>
</evidence>
<feature type="domain" description="Carbohydrate kinase PfkB" evidence="4">
    <location>
        <begin position="98"/>
        <end position="335"/>
    </location>
</feature>
<reference evidence="5 6" key="1">
    <citation type="journal article" date="2016" name="Nat. Commun.">
        <title>Thousands of microbial genomes shed light on interconnected biogeochemical processes in an aquifer system.</title>
        <authorList>
            <person name="Anantharaman K."/>
            <person name="Brown C.T."/>
            <person name="Hug L.A."/>
            <person name="Sharon I."/>
            <person name="Castelle C.J."/>
            <person name="Probst A.J."/>
            <person name="Thomas B.C."/>
            <person name="Singh A."/>
            <person name="Wilkins M.J."/>
            <person name="Karaoz U."/>
            <person name="Brodie E.L."/>
            <person name="Williams K.H."/>
            <person name="Hubbard S.S."/>
            <person name="Banfield J.F."/>
        </authorList>
    </citation>
    <scope>NUCLEOTIDE SEQUENCE [LARGE SCALE GENOMIC DNA]</scope>
</reference>
<sequence length="404" mass="43780">MTIPTTETVSWSNKAATRTVVVAPSLNIETTASISAKLFEELVKNTDGFLIVPGQKHTVKELTIYDAPMGGKAADVVTLITGYSQTIPLGHRVSEGIAAGSSANIANTIRELGVQDIGIIGAIGKGGGGDALVTSLERRGFRDLLLVRRTGGSAQSLFLRAPTGETIAFAKKPPYEVSPEILAYLTTHASPRVLICSGFLEYELNLINALCDAEHVPEARVLSPHVNCFDTETGRRSCLELAKKADLFHLNQFEFARLLRLGGNDWAIPEDKHELITIMKKVEAKLVCVTCGDKGSVIYDSQQNDILRQSAFPVDTICNTTGAGDVHLAVLTYYLWLRGHRIKLAPALELATRICAKKIAFEGEAPRPWDGIPPSAERKPWVREAADHYHSGATPPDGYTPVSK</sequence>
<evidence type="ECO:0000259" key="4">
    <source>
        <dbReference type="Pfam" id="PF00294"/>
    </source>
</evidence>
<gene>
    <name evidence="5" type="ORF">A3B21_00055</name>
</gene>
<dbReference type="AlphaFoldDB" id="A0A1F7UU16"/>
<dbReference type="Pfam" id="PF00294">
    <property type="entry name" value="PfkB"/>
    <property type="match status" value="1"/>
</dbReference>
<evidence type="ECO:0000256" key="2">
    <source>
        <dbReference type="ARBA" id="ARBA00022777"/>
    </source>
</evidence>
<name>A0A1F7UU16_9BACT</name>
<evidence type="ECO:0000313" key="6">
    <source>
        <dbReference type="Proteomes" id="UP000176897"/>
    </source>
</evidence>
<dbReference type="PANTHER" id="PTHR10584">
    <property type="entry name" value="SUGAR KINASE"/>
    <property type="match status" value="1"/>
</dbReference>
<dbReference type="Gene3D" id="3.40.1190.20">
    <property type="match status" value="1"/>
</dbReference>
<dbReference type="Proteomes" id="UP000176897">
    <property type="component" value="Unassembled WGS sequence"/>
</dbReference>
<proteinExistence type="predicted"/>
<dbReference type="InterPro" id="IPR011611">
    <property type="entry name" value="PfkB_dom"/>
</dbReference>
<evidence type="ECO:0000256" key="1">
    <source>
        <dbReference type="ARBA" id="ARBA00022679"/>
    </source>
</evidence>
<keyword evidence="2" id="KW-0418">Kinase</keyword>
<protein>
    <recommendedName>
        <fullName evidence="4">Carbohydrate kinase PfkB domain-containing protein</fullName>
    </recommendedName>
</protein>
<dbReference type="GO" id="GO:0016301">
    <property type="term" value="F:kinase activity"/>
    <property type="evidence" value="ECO:0007669"/>
    <property type="project" value="UniProtKB-KW"/>
</dbReference>
<keyword evidence="1" id="KW-0808">Transferase</keyword>
<dbReference type="EMBL" id="MGEJ01000002">
    <property type="protein sequence ID" value="OGL81755.1"/>
    <property type="molecule type" value="Genomic_DNA"/>
</dbReference>
<dbReference type="InterPro" id="IPR029056">
    <property type="entry name" value="Ribokinase-like"/>
</dbReference>
<comment type="caution">
    <text evidence="5">The sequence shown here is derived from an EMBL/GenBank/DDBJ whole genome shotgun (WGS) entry which is preliminary data.</text>
</comment>
<dbReference type="PANTHER" id="PTHR10584:SF166">
    <property type="entry name" value="RIBOKINASE"/>
    <property type="match status" value="1"/>
</dbReference>
<organism evidence="5 6">
    <name type="scientific">Candidatus Uhrbacteria bacterium RIFCSPLOWO2_01_FULL_47_24</name>
    <dbReference type="NCBI Taxonomy" id="1802401"/>
    <lineage>
        <taxon>Bacteria</taxon>
        <taxon>Candidatus Uhriibacteriota</taxon>
    </lineage>
</organism>
<evidence type="ECO:0000256" key="3">
    <source>
        <dbReference type="SAM" id="MobiDB-lite"/>
    </source>
</evidence>
<accession>A0A1F7UU16</accession>
<feature type="region of interest" description="Disordered" evidence="3">
    <location>
        <begin position="383"/>
        <end position="404"/>
    </location>
</feature>
<dbReference type="SUPFAM" id="SSF53613">
    <property type="entry name" value="Ribokinase-like"/>
    <property type="match status" value="1"/>
</dbReference>